<proteinExistence type="inferred from homology"/>
<dbReference type="PANTHER" id="PTHR47870:SF1">
    <property type="entry name" value="CYTOCHROME C-TYPE BIOGENESIS PROTEIN CCMH"/>
    <property type="match status" value="1"/>
</dbReference>
<evidence type="ECO:0000313" key="9">
    <source>
        <dbReference type="EMBL" id="XBV86880.1"/>
    </source>
</evidence>
<dbReference type="PANTHER" id="PTHR47870">
    <property type="entry name" value="CYTOCHROME C-TYPE BIOGENESIS PROTEIN CCMH"/>
    <property type="match status" value="1"/>
</dbReference>
<keyword evidence="7" id="KW-0812">Transmembrane</keyword>
<dbReference type="EMBL" id="CP158299">
    <property type="protein sequence ID" value="XBV86880.1"/>
    <property type="molecule type" value="Genomic_DNA"/>
</dbReference>
<keyword evidence="7" id="KW-1133">Transmembrane helix</keyword>
<comment type="similarity">
    <text evidence="1 7">Belongs to the CcmH/CycL/Ccl2/NrfF family.</text>
</comment>
<evidence type="ECO:0000256" key="4">
    <source>
        <dbReference type="ARBA" id="ARBA00022729"/>
    </source>
</evidence>
<gene>
    <name evidence="9" type="ORF">ABOD76_11385</name>
</gene>
<reference evidence="9" key="1">
    <citation type="submission" date="2024-06" db="EMBL/GenBank/DDBJ databases">
        <title>Draft Genome Sequence of Deinococcus sonorensis Type Strain KR-87, a Biofilm Producing Representative of the Genus Deinococcus.</title>
        <authorList>
            <person name="Boren L.S."/>
            <person name="Grosso R.A."/>
            <person name="Hugenberg-Cox A.N."/>
            <person name="Hill J.T.E."/>
            <person name="Albert C.M."/>
            <person name="Tuohy J.M."/>
        </authorList>
    </citation>
    <scope>NUCLEOTIDE SEQUENCE</scope>
    <source>
        <strain evidence="9">KR-87</strain>
    </source>
</reference>
<evidence type="ECO:0000256" key="5">
    <source>
        <dbReference type="ARBA" id="ARBA00022748"/>
    </source>
</evidence>
<name>A0AAU7UEB2_9DEIO</name>
<evidence type="ECO:0000256" key="7">
    <source>
        <dbReference type="RuleBase" id="RU364112"/>
    </source>
</evidence>
<comment type="function">
    <text evidence="7">Possible subunit of a heme lyase.</text>
</comment>
<keyword evidence="3 7" id="KW-0479">Metal-binding</keyword>
<dbReference type="InterPro" id="IPR038297">
    <property type="entry name" value="CcmH/CycL/NrfF/Ccl2_sf"/>
</dbReference>
<keyword evidence="4 7" id="KW-0732">Signal</keyword>
<accession>A0AAU7UEB2</accession>
<evidence type="ECO:0000259" key="8">
    <source>
        <dbReference type="Pfam" id="PF03918"/>
    </source>
</evidence>
<dbReference type="RefSeq" id="WP_350244970.1">
    <property type="nucleotide sequence ID" value="NZ_CP158299.1"/>
</dbReference>
<feature type="transmembrane region" description="Helical" evidence="7">
    <location>
        <begin position="91"/>
        <end position="112"/>
    </location>
</feature>
<keyword evidence="7" id="KW-0472">Membrane</keyword>
<keyword evidence="6 7" id="KW-0408">Iron</keyword>
<feature type="domain" description="CcmH/CycL/Ccl2/NrfF N-terminal" evidence="8">
    <location>
        <begin position="16"/>
        <end position="118"/>
    </location>
</feature>
<dbReference type="InterPro" id="IPR051263">
    <property type="entry name" value="C-type_cytochrome_biogenesis"/>
</dbReference>
<feature type="chain" id="PRO_5043107058" description="Cytochrome c-type biogenesis protein" evidence="7">
    <location>
        <begin position="24"/>
        <end position="152"/>
    </location>
</feature>
<dbReference type="Gene3D" id="1.10.8.640">
    <property type="entry name" value="Cytochrome C biogenesis protein"/>
    <property type="match status" value="1"/>
</dbReference>
<dbReference type="Pfam" id="PF03918">
    <property type="entry name" value="CcmH"/>
    <property type="match status" value="1"/>
</dbReference>
<dbReference type="InterPro" id="IPR005616">
    <property type="entry name" value="CcmH/CycL/Ccl2/NrfF_N"/>
</dbReference>
<dbReference type="GO" id="GO:0017004">
    <property type="term" value="P:cytochrome complex assembly"/>
    <property type="evidence" value="ECO:0007669"/>
    <property type="project" value="UniProtKB-KW"/>
</dbReference>
<keyword evidence="2 7" id="KW-0349">Heme</keyword>
<dbReference type="GO" id="GO:0046872">
    <property type="term" value="F:metal ion binding"/>
    <property type="evidence" value="ECO:0007669"/>
    <property type="project" value="UniProtKB-KW"/>
</dbReference>
<dbReference type="KEGG" id="dsc:ABOD76_11385"/>
<evidence type="ECO:0000256" key="2">
    <source>
        <dbReference type="ARBA" id="ARBA00022617"/>
    </source>
</evidence>
<feature type="signal peptide" evidence="7">
    <location>
        <begin position="1"/>
        <end position="23"/>
    </location>
</feature>
<dbReference type="AlphaFoldDB" id="A0AAU7UEB2"/>
<evidence type="ECO:0000256" key="3">
    <source>
        <dbReference type="ARBA" id="ARBA00022723"/>
    </source>
</evidence>
<dbReference type="CDD" id="cd16378">
    <property type="entry name" value="CcmH_N"/>
    <property type="match status" value="1"/>
</dbReference>
<evidence type="ECO:0000256" key="1">
    <source>
        <dbReference type="ARBA" id="ARBA00010342"/>
    </source>
</evidence>
<organism evidence="9">
    <name type="scientific">Deinococcus sonorensis KR-87</name>
    <dbReference type="NCBI Taxonomy" id="694439"/>
    <lineage>
        <taxon>Bacteria</taxon>
        <taxon>Thermotogati</taxon>
        <taxon>Deinococcota</taxon>
        <taxon>Deinococci</taxon>
        <taxon>Deinococcales</taxon>
        <taxon>Deinococcaceae</taxon>
        <taxon>Deinococcus</taxon>
    </lineage>
</organism>
<keyword evidence="5" id="KW-0201">Cytochrome c-type biogenesis</keyword>
<dbReference type="GO" id="GO:0005886">
    <property type="term" value="C:plasma membrane"/>
    <property type="evidence" value="ECO:0007669"/>
    <property type="project" value="TreeGrafter"/>
</dbReference>
<evidence type="ECO:0000256" key="6">
    <source>
        <dbReference type="ARBA" id="ARBA00023004"/>
    </source>
</evidence>
<protein>
    <recommendedName>
        <fullName evidence="7">Cytochrome c-type biogenesis protein</fullName>
    </recommendedName>
</protein>
<sequence>MLLLVLGWALASAPLSPAQEAQAQQIGRTIRCPVCQGLPITESTSDLSHQMMRELRSQVQQGRGADQIIQYFAARYGDTVLLNPPRRGINLLLWLAPLLALLLGGLWLLSYLRRPAGAAAPLPSTPGPDPDDEDPYLRQVRAVSSARKARDA</sequence>